<comment type="subunit">
    <text evidence="5">Component of the origin recognition complex (ORC).</text>
</comment>
<organism evidence="9 10">
    <name type="scientific">Schizopora paradoxa</name>
    <dbReference type="NCBI Taxonomy" id="27342"/>
    <lineage>
        <taxon>Eukaryota</taxon>
        <taxon>Fungi</taxon>
        <taxon>Dikarya</taxon>
        <taxon>Basidiomycota</taxon>
        <taxon>Agaricomycotina</taxon>
        <taxon>Agaricomycetes</taxon>
        <taxon>Hymenochaetales</taxon>
        <taxon>Schizoporaceae</taxon>
        <taxon>Schizopora</taxon>
    </lineage>
</organism>
<evidence type="ECO:0000256" key="4">
    <source>
        <dbReference type="ARBA" id="ARBA00023242"/>
    </source>
</evidence>
<evidence type="ECO:0000256" key="3">
    <source>
        <dbReference type="ARBA" id="ARBA00022705"/>
    </source>
</evidence>
<dbReference type="PANTHER" id="PTHR14052">
    <property type="entry name" value="ORIGIN RECOGNITION COMPLEX SUBUNIT 2"/>
    <property type="match status" value="1"/>
</dbReference>
<feature type="domain" description="Origin recognition complex subunit 2 winged-helix" evidence="8">
    <location>
        <begin position="360"/>
        <end position="419"/>
    </location>
</feature>
<evidence type="ECO:0000313" key="9">
    <source>
        <dbReference type="EMBL" id="KLO08531.1"/>
    </source>
</evidence>
<evidence type="ECO:0000313" key="10">
    <source>
        <dbReference type="Proteomes" id="UP000053477"/>
    </source>
</evidence>
<dbReference type="InParanoid" id="A0A0H2RUP9"/>
<dbReference type="Proteomes" id="UP000053477">
    <property type="component" value="Unassembled WGS sequence"/>
</dbReference>
<keyword evidence="10" id="KW-1185">Reference proteome</keyword>
<keyword evidence="4 5" id="KW-0539">Nucleus</keyword>
<dbReference type="InterPro" id="IPR056773">
    <property type="entry name" value="WHD_ORC2"/>
</dbReference>
<feature type="compositionally biased region" description="Acidic residues" evidence="6">
    <location>
        <begin position="1"/>
        <end position="26"/>
    </location>
</feature>
<dbReference type="PANTHER" id="PTHR14052:SF0">
    <property type="entry name" value="ORIGIN RECOGNITION COMPLEX SUBUNIT 2"/>
    <property type="match status" value="1"/>
</dbReference>
<comment type="subcellular location">
    <subcellularLocation>
        <location evidence="1 5">Nucleus</location>
    </subcellularLocation>
</comment>
<sequence length="431" mass="48004">MSDVEMIDEDLESSSHSEEDESEDENNAYNDNLDNPFIDDFADDGENEGPIQTSFDHYFMLSSRKLQTSSNVFSRAVPPIDREAFFNTVKSMKQPKETKASLEELHKLFQKMTPKYLLELTLGYNLMFYGPGSKWTALNEFAKLCARSGHVFVANGFLQEFSLKSFFIKIDDTLEISSPPLESPQVESHCRRLCTLQSKPHAKRLILILHNIDVIGVRNIRAKKCIQILNSCPNIHIAASMDNIMAPLMWADTAPIPDTSQSATSDISSRAISWLWHDATTFQPYDVELANIDRTNFAGAHVFKKTAKRKAGAGAAGTHEPISETAAHHVLAAVTEKAKRLFVLLGQRQLDTLAESDTAQPQEAGMSYERLFTSARDDFIATNDTALRALLGEFRDHGMIASANAAEGGETLWIPMPKESLARVLKTLQSS</sequence>
<proteinExistence type="inferred from homology"/>
<name>A0A0H2RUP9_9AGAM</name>
<keyword evidence="3 5" id="KW-0235">DNA replication</keyword>
<dbReference type="GO" id="GO:0003688">
    <property type="term" value="F:DNA replication origin binding"/>
    <property type="evidence" value="ECO:0007669"/>
    <property type="project" value="UniProtKB-UniRule"/>
</dbReference>
<evidence type="ECO:0000256" key="2">
    <source>
        <dbReference type="ARBA" id="ARBA00007421"/>
    </source>
</evidence>
<dbReference type="STRING" id="27342.A0A0H2RUP9"/>
<feature type="domain" description="Origin recognition complex subunit 2 RecA-like" evidence="7">
    <location>
        <begin position="102"/>
        <end position="279"/>
    </location>
</feature>
<evidence type="ECO:0000259" key="7">
    <source>
        <dbReference type="Pfam" id="PF04084"/>
    </source>
</evidence>
<evidence type="ECO:0000256" key="5">
    <source>
        <dbReference type="RuleBase" id="RU368084"/>
    </source>
</evidence>
<evidence type="ECO:0000256" key="1">
    <source>
        <dbReference type="ARBA" id="ARBA00004123"/>
    </source>
</evidence>
<dbReference type="InterPro" id="IPR007220">
    <property type="entry name" value="ORC2"/>
</dbReference>
<reference evidence="9 10" key="1">
    <citation type="submission" date="2015-04" db="EMBL/GenBank/DDBJ databases">
        <title>Complete genome sequence of Schizopora paradoxa KUC8140, a cosmopolitan wood degrader in East Asia.</title>
        <authorList>
            <consortium name="DOE Joint Genome Institute"/>
            <person name="Min B."/>
            <person name="Park H."/>
            <person name="Jang Y."/>
            <person name="Kim J.-J."/>
            <person name="Kim K.H."/>
            <person name="Pangilinan J."/>
            <person name="Lipzen A."/>
            <person name="Riley R."/>
            <person name="Grigoriev I.V."/>
            <person name="Spatafora J.W."/>
            <person name="Choi I.-G."/>
        </authorList>
    </citation>
    <scope>NUCLEOTIDE SEQUENCE [LARGE SCALE GENOMIC DNA]</scope>
    <source>
        <strain evidence="9 10">KUC8140</strain>
    </source>
</reference>
<evidence type="ECO:0000256" key="6">
    <source>
        <dbReference type="SAM" id="MobiDB-lite"/>
    </source>
</evidence>
<dbReference type="InterPro" id="IPR056772">
    <property type="entry name" value="RecA-like_ORC2"/>
</dbReference>
<dbReference type="GO" id="GO:0005664">
    <property type="term" value="C:nuclear origin of replication recognition complex"/>
    <property type="evidence" value="ECO:0007669"/>
    <property type="project" value="UniProtKB-UniRule"/>
</dbReference>
<comment type="function">
    <text evidence="5">Component of the origin recognition complex (ORC) that binds origins of replication. DNA-binding is ATP-dependent. ORC is required to assemble the pre-replication complex necessary to initiate DNA replication.</text>
</comment>
<dbReference type="Pfam" id="PF04084">
    <property type="entry name" value="RecA-like_ORC2"/>
    <property type="match status" value="1"/>
</dbReference>
<comment type="similarity">
    <text evidence="2 5">Belongs to the ORC2 family.</text>
</comment>
<dbReference type="OrthoDB" id="346673at2759"/>
<evidence type="ECO:0000259" key="8">
    <source>
        <dbReference type="Pfam" id="PF24882"/>
    </source>
</evidence>
<dbReference type="FunCoup" id="A0A0H2RUP9">
    <property type="interactions" value="1037"/>
</dbReference>
<dbReference type="AlphaFoldDB" id="A0A0H2RUP9"/>
<feature type="region of interest" description="Disordered" evidence="6">
    <location>
        <begin position="1"/>
        <end position="46"/>
    </location>
</feature>
<gene>
    <name evidence="9" type="ORF">SCHPADRAFT_858978</name>
</gene>
<dbReference type="EMBL" id="KQ086088">
    <property type="protein sequence ID" value="KLO08531.1"/>
    <property type="molecule type" value="Genomic_DNA"/>
</dbReference>
<dbReference type="Pfam" id="PF24882">
    <property type="entry name" value="WHD_ORC2"/>
    <property type="match status" value="1"/>
</dbReference>
<accession>A0A0H2RUP9</accession>
<protein>
    <recommendedName>
        <fullName evidence="5">Origin recognition complex subunit 2</fullName>
    </recommendedName>
</protein>
<dbReference type="GO" id="GO:0006260">
    <property type="term" value="P:DNA replication"/>
    <property type="evidence" value="ECO:0007669"/>
    <property type="project" value="UniProtKB-UniRule"/>
</dbReference>